<dbReference type="Proteomes" id="UP000199647">
    <property type="component" value="Unassembled WGS sequence"/>
</dbReference>
<dbReference type="OrthoDB" id="8447235at2"/>
<keyword evidence="3" id="KW-1185">Reference proteome</keyword>
<dbReference type="EMBL" id="FOFG01000014">
    <property type="protein sequence ID" value="SER27974.1"/>
    <property type="molecule type" value="Genomic_DNA"/>
</dbReference>
<gene>
    <name evidence="2" type="ORF">SAMN05216548_11479</name>
</gene>
<evidence type="ECO:0000256" key="1">
    <source>
        <dbReference type="SAM" id="MobiDB-lite"/>
    </source>
</evidence>
<name>A0A1H9MW91_9HYPH</name>
<dbReference type="STRING" id="1855383.SAMN05216548_11479"/>
<sequence length="445" mass="47858">MKMVTAVGVIVSRNGITLFLEDGTSEVLPQENWRTQSIMERIAIPLATRHRAEIDLDEFSLAQKLAEMTQGAITMEAQPNGTVALKTSAAVIPDAAPLTKYVEEAAHGFGAEALAAFMDDFARIPHKHSADELLQFMRNGDLPIADDGSIVVYKFLTPHRDKPGVFVDTHTGKVEQRLGSRVSMPTEKVDDNRRTLCSTGLHVCNKNYGSYGTAVFLAKVRPADVIAVPSIETGKMRACAYHLVAELPKGVYQKVAGKISAIEDEEGRAIVAAVLAGNHIGVLEEVVVGGSTTQKGIEVQTTPVKATASKPKKSNFRRGFVETAARIEPKDVKAAVAAAVSGDMSAAITEAAKNERQKAPPVKQAPRVHSGKSAPKALAQDFVEAKGKPDIEAPAAPQTFATYEEKFAEAKRRHEAGESIRTIAKALKMDRESLSKNLKASSRSV</sequence>
<reference evidence="2 3" key="1">
    <citation type="submission" date="2016-10" db="EMBL/GenBank/DDBJ databases">
        <authorList>
            <person name="de Groot N.N."/>
        </authorList>
    </citation>
    <scope>NUCLEOTIDE SEQUENCE [LARGE SCALE GENOMIC DNA]</scope>
    <source>
        <strain evidence="2 3">A52C2</strain>
    </source>
</reference>
<proteinExistence type="predicted"/>
<evidence type="ECO:0000313" key="3">
    <source>
        <dbReference type="Proteomes" id="UP000199647"/>
    </source>
</evidence>
<protein>
    <submittedName>
        <fullName evidence="2">Uncharacterized protein</fullName>
    </submittedName>
</protein>
<dbReference type="AlphaFoldDB" id="A0A1H9MW91"/>
<feature type="region of interest" description="Disordered" evidence="1">
    <location>
        <begin position="352"/>
        <end position="373"/>
    </location>
</feature>
<accession>A0A1H9MW91</accession>
<evidence type="ECO:0000313" key="2">
    <source>
        <dbReference type="EMBL" id="SER27974.1"/>
    </source>
</evidence>
<dbReference type="RefSeq" id="WP_143062019.1">
    <property type="nucleotide sequence ID" value="NZ_FOFG01000014.1"/>
</dbReference>
<organism evidence="2 3">
    <name type="scientific">Faunimonas pinastri</name>
    <dbReference type="NCBI Taxonomy" id="1855383"/>
    <lineage>
        <taxon>Bacteria</taxon>
        <taxon>Pseudomonadati</taxon>
        <taxon>Pseudomonadota</taxon>
        <taxon>Alphaproteobacteria</taxon>
        <taxon>Hyphomicrobiales</taxon>
        <taxon>Afifellaceae</taxon>
        <taxon>Faunimonas</taxon>
    </lineage>
</organism>